<dbReference type="EMBL" id="JAUJYN010000039">
    <property type="protein sequence ID" value="KAK1257571.1"/>
    <property type="molecule type" value="Genomic_DNA"/>
</dbReference>
<dbReference type="PRINTS" id="PR00465">
    <property type="entry name" value="EP450IV"/>
</dbReference>
<comment type="similarity">
    <text evidence="1 5">Belongs to the cytochrome P450 family.</text>
</comment>
<dbReference type="GO" id="GO:0020037">
    <property type="term" value="F:heme binding"/>
    <property type="evidence" value="ECO:0007669"/>
    <property type="project" value="InterPro"/>
</dbReference>
<dbReference type="InterPro" id="IPR002403">
    <property type="entry name" value="Cyt_P450_E_grp-IV"/>
</dbReference>
<gene>
    <name evidence="6" type="ORF">QJS04_geneDACA014364</name>
</gene>
<evidence type="ECO:0000256" key="5">
    <source>
        <dbReference type="RuleBase" id="RU000461"/>
    </source>
</evidence>
<evidence type="ECO:0000256" key="1">
    <source>
        <dbReference type="ARBA" id="ARBA00010617"/>
    </source>
</evidence>
<dbReference type="PRINTS" id="PR00385">
    <property type="entry name" value="P450"/>
</dbReference>
<keyword evidence="5" id="KW-0503">Monooxygenase</keyword>
<reference evidence="6" key="2">
    <citation type="submission" date="2023-06" db="EMBL/GenBank/DDBJ databases">
        <authorList>
            <person name="Ma L."/>
            <person name="Liu K.-W."/>
            <person name="Li Z."/>
            <person name="Hsiao Y.-Y."/>
            <person name="Qi Y."/>
            <person name="Fu T."/>
            <person name="Tang G."/>
            <person name="Zhang D."/>
            <person name="Sun W.-H."/>
            <person name="Liu D.-K."/>
            <person name="Li Y."/>
            <person name="Chen G.-Z."/>
            <person name="Liu X.-D."/>
            <person name="Liao X.-Y."/>
            <person name="Jiang Y.-T."/>
            <person name="Yu X."/>
            <person name="Hao Y."/>
            <person name="Huang J."/>
            <person name="Zhao X.-W."/>
            <person name="Ke S."/>
            <person name="Chen Y.-Y."/>
            <person name="Wu W.-L."/>
            <person name="Hsu J.-L."/>
            <person name="Lin Y.-F."/>
            <person name="Huang M.-D."/>
            <person name="Li C.-Y."/>
            <person name="Huang L."/>
            <person name="Wang Z.-W."/>
            <person name="Zhao X."/>
            <person name="Zhong W.-Y."/>
            <person name="Peng D.-H."/>
            <person name="Ahmad S."/>
            <person name="Lan S."/>
            <person name="Zhang J.-S."/>
            <person name="Tsai W.-C."/>
            <person name="Van De Peer Y."/>
            <person name="Liu Z.-J."/>
        </authorList>
    </citation>
    <scope>NUCLEOTIDE SEQUENCE</scope>
    <source>
        <strain evidence="6">SCP</strain>
        <tissue evidence="6">Leaves</tissue>
    </source>
</reference>
<dbReference type="GO" id="GO:0005506">
    <property type="term" value="F:iron ion binding"/>
    <property type="evidence" value="ECO:0007669"/>
    <property type="project" value="InterPro"/>
</dbReference>
<dbReference type="PROSITE" id="PS00086">
    <property type="entry name" value="CYTOCHROME_P450"/>
    <property type="match status" value="1"/>
</dbReference>
<dbReference type="InterPro" id="IPR050196">
    <property type="entry name" value="Cytochrome_P450_Monoox"/>
</dbReference>
<dbReference type="Pfam" id="PF00067">
    <property type="entry name" value="p450"/>
    <property type="match status" value="2"/>
</dbReference>
<dbReference type="InterPro" id="IPR017972">
    <property type="entry name" value="Cyt_P450_CS"/>
</dbReference>
<evidence type="ECO:0000313" key="7">
    <source>
        <dbReference type="Proteomes" id="UP001179952"/>
    </source>
</evidence>
<evidence type="ECO:0000256" key="3">
    <source>
        <dbReference type="ARBA" id="ARBA00023004"/>
    </source>
</evidence>
<feature type="binding site" description="axial binding residue" evidence="4">
    <location>
        <position position="447"/>
    </location>
    <ligand>
        <name>heme</name>
        <dbReference type="ChEBI" id="CHEBI:30413"/>
    </ligand>
    <ligandPart>
        <name>Fe</name>
        <dbReference type="ChEBI" id="CHEBI:18248"/>
    </ligandPart>
</feature>
<protein>
    <recommendedName>
        <fullName evidence="8">Cytochrome P450</fullName>
    </recommendedName>
</protein>
<accession>A0AAV8ZZ70</accession>
<keyword evidence="3 4" id="KW-0408">Iron</keyword>
<evidence type="ECO:0000313" key="6">
    <source>
        <dbReference type="EMBL" id="KAK1257571.1"/>
    </source>
</evidence>
<dbReference type="GO" id="GO:0004497">
    <property type="term" value="F:monooxygenase activity"/>
    <property type="evidence" value="ECO:0007669"/>
    <property type="project" value="UniProtKB-KW"/>
</dbReference>
<name>A0AAV8ZZ70_ACOGR</name>
<keyword evidence="4 5" id="KW-0349">Heme</keyword>
<evidence type="ECO:0000256" key="4">
    <source>
        <dbReference type="PIRSR" id="PIRSR602403-1"/>
    </source>
</evidence>
<reference evidence="6" key="1">
    <citation type="journal article" date="2023" name="Nat. Commun.">
        <title>Diploid and tetraploid genomes of Acorus and the evolution of monocots.</title>
        <authorList>
            <person name="Ma L."/>
            <person name="Liu K.W."/>
            <person name="Li Z."/>
            <person name="Hsiao Y.Y."/>
            <person name="Qi Y."/>
            <person name="Fu T."/>
            <person name="Tang G.D."/>
            <person name="Zhang D."/>
            <person name="Sun W.H."/>
            <person name="Liu D.K."/>
            <person name="Li Y."/>
            <person name="Chen G.Z."/>
            <person name="Liu X.D."/>
            <person name="Liao X.Y."/>
            <person name="Jiang Y.T."/>
            <person name="Yu X."/>
            <person name="Hao Y."/>
            <person name="Huang J."/>
            <person name="Zhao X.W."/>
            <person name="Ke S."/>
            <person name="Chen Y.Y."/>
            <person name="Wu W.L."/>
            <person name="Hsu J.L."/>
            <person name="Lin Y.F."/>
            <person name="Huang M.D."/>
            <person name="Li C.Y."/>
            <person name="Huang L."/>
            <person name="Wang Z.W."/>
            <person name="Zhao X."/>
            <person name="Zhong W.Y."/>
            <person name="Peng D.H."/>
            <person name="Ahmad S."/>
            <person name="Lan S."/>
            <person name="Zhang J.S."/>
            <person name="Tsai W.C."/>
            <person name="Van de Peer Y."/>
            <person name="Liu Z.J."/>
        </authorList>
    </citation>
    <scope>NUCLEOTIDE SEQUENCE</scope>
    <source>
        <strain evidence="6">SCP</strain>
    </source>
</reference>
<dbReference type="InterPro" id="IPR001128">
    <property type="entry name" value="Cyt_P450"/>
</dbReference>
<dbReference type="PANTHER" id="PTHR24291">
    <property type="entry name" value="CYTOCHROME P450 FAMILY 4"/>
    <property type="match status" value="1"/>
</dbReference>
<dbReference type="SUPFAM" id="SSF48264">
    <property type="entry name" value="Cytochrome P450"/>
    <property type="match status" value="1"/>
</dbReference>
<sequence length="505" mass="57313">MSDEWWAQFAQGERTSPKFFHCLSGKANEDLFTNHRCQSTSTEEPKTKRNLLDNASNLLTNLLSGGSIGSMPVAEGAVSDLFSRPLFFSLYDWFLEAFVVVSDPIVARHILRENIFCYDKGVLADILEPIMGKGLIPADLDTWKQRRRERTVLKFENLLEVNHSGEENAIELDLEAEFSSLALDIIGLGVFNYDFGSVTKESPVIKAVYGTLFEAEHRSTFYIPYWKVPFARWIVPRQRKFHKDLKVINNCLDGLIRNAKETRQETDVEKLQQRDYSTLKDASLLRFLVDMRGADVDDRQFPSKMKKAQAEVDSVIGQGRLTFESLMRLEYIRLIVVEALRLYPQPPLLIRRALKPDVLPGGYKGNVDGYAVPAGTDIFVSVYNLHRSPYFWDRPHEFEPERFLVSKKSEIEGWAGFEPSRSPGAMYPNETISDFAFLPFGGGPRRCIGDQFALTESTVALAMLLQKFDVELKGSPDSVELVTGATIHTKNGLICKLKKRISMNE</sequence>
<keyword evidence="7" id="KW-1185">Reference proteome</keyword>
<evidence type="ECO:0000256" key="2">
    <source>
        <dbReference type="ARBA" id="ARBA00022723"/>
    </source>
</evidence>
<dbReference type="Gene3D" id="1.10.630.10">
    <property type="entry name" value="Cytochrome P450"/>
    <property type="match status" value="2"/>
</dbReference>
<comment type="caution">
    <text evidence="6">The sequence shown here is derived from an EMBL/GenBank/DDBJ whole genome shotgun (WGS) entry which is preliminary data.</text>
</comment>
<proteinExistence type="inferred from homology"/>
<dbReference type="PANTHER" id="PTHR24291:SF183">
    <property type="entry name" value="CYTOCHROME P450 97B3, CHLOROPLASTIC"/>
    <property type="match status" value="1"/>
</dbReference>
<comment type="cofactor">
    <cofactor evidence="4">
        <name>heme</name>
        <dbReference type="ChEBI" id="CHEBI:30413"/>
    </cofactor>
</comment>
<dbReference type="InterPro" id="IPR036396">
    <property type="entry name" value="Cyt_P450_sf"/>
</dbReference>
<keyword evidence="2 4" id="KW-0479">Metal-binding</keyword>
<organism evidence="6 7">
    <name type="scientific">Acorus gramineus</name>
    <name type="common">Dwarf sweet flag</name>
    <dbReference type="NCBI Taxonomy" id="55184"/>
    <lineage>
        <taxon>Eukaryota</taxon>
        <taxon>Viridiplantae</taxon>
        <taxon>Streptophyta</taxon>
        <taxon>Embryophyta</taxon>
        <taxon>Tracheophyta</taxon>
        <taxon>Spermatophyta</taxon>
        <taxon>Magnoliopsida</taxon>
        <taxon>Liliopsida</taxon>
        <taxon>Acoraceae</taxon>
        <taxon>Acorus</taxon>
    </lineage>
</organism>
<dbReference type="Proteomes" id="UP001179952">
    <property type="component" value="Unassembled WGS sequence"/>
</dbReference>
<keyword evidence="5" id="KW-0560">Oxidoreductase</keyword>
<evidence type="ECO:0008006" key="8">
    <source>
        <dbReference type="Google" id="ProtNLM"/>
    </source>
</evidence>
<dbReference type="AlphaFoldDB" id="A0AAV8ZZ70"/>
<dbReference type="GO" id="GO:0009507">
    <property type="term" value="C:chloroplast"/>
    <property type="evidence" value="ECO:0007669"/>
    <property type="project" value="TreeGrafter"/>
</dbReference>
<dbReference type="GO" id="GO:0016705">
    <property type="term" value="F:oxidoreductase activity, acting on paired donors, with incorporation or reduction of molecular oxygen"/>
    <property type="evidence" value="ECO:0007669"/>
    <property type="project" value="InterPro"/>
</dbReference>